<protein>
    <submittedName>
        <fullName evidence="1">Uncharacterized protein</fullName>
    </submittedName>
</protein>
<dbReference type="Proteomes" id="UP000245946">
    <property type="component" value="Unassembled WGS sequence"/>
</dbReference>
<dbReference type="EMBL" id="KZ819292">
    <property type="protein sequence ID" value="PWN98322.1"/>
    <property type="molecule type" value="Genomic_DNA"/>
</dbReference>
<sequence>MPRPSGLSCRAVRKMRCDGLQLDAFQAPRRRTGEQRRQKQKVLRSCALFIWCTAPSAKATSGASFVTAALLSIRHKETARTWHVLGARPKRLHSAPLLVSSAWRPAPVPEDGQELGEQGSSALLSAPARRLERHACTTKASAVLSCHPSTWSWMHAARRRHRRRRRSRDALAERRPDRVVGVGVPAQRHFPFPPVVLRCCRLRARRPAQCSLQPPNARGGGAGAGTAQAAACSHSAPAPPQRAAAGQACGLHALAECAVLAHVVLASVRRWHGGMPPPPRHGAPMPFSSSRHGKHGKRLAKQPAAMRCFTACTHPRAALAESTAL</sequence>
<name>A0A316ZBM0_9BASI</name>
<reference evidence="1 2" key="1">
    <citation type="journal article" date="2018" name="Mol. Biol. Evol.">
        <title>Broad Genomic Sampling Reveals a Smut Pathogenic Ancestry of the Fungal Clade Ustilaginomycotina.</title>
        <authorList>
            <person name="Kijpornyongpan T."/>
            <person name="Mondo S.J."/>
            <person name="Barry K."/>
            <person name="Sandor L."/>
            <person name="Lee J."/>
            <person name="Lipzen A."/>
            <person name="Pangilinan J."/>
            <person name="LaButti K."/>
            <person name="Hainaut M."/>
            <person name="Henrissat B."/>
            <person name="Grigoriev I.V."/>
            <person name="Spatafora J.W."/>
            <person name="Aime M.C."/>
        </authorList>
    </citation>
    <scope>NUCLEOTIDE SEQUENCE [LARGE SCALE GENOMIC DNA]</scope>
    <source>
        <strain evidence="1 2">MCA 4186</strain>
    </source>
</reference>
<evidence type="ECO:0000313" key="2">
    <source>
        <dbReference type="Proteomes" id="UP000245946"/>
    </source>
</evidence>
<dbReference type="AlphaFoldDB" id="A0A316ZBM0"/>
<proteinExistence type="predicted"/>
<organism evidence="1 2">
    <name type="scientific">Tilletiopsis washingtonensis</name>
    <dbReference type="NCBI Taxonomy" id="58919"/>
    <lineage>
        <taxon>Eukaryota</taxon>
        <taxon>Fungi</taxon>
        <taxon>Dikarya</taxon>
        <taxon>Basidiomycota</taxon>
        <taxon>Ustilaginomycotina</taxon>
        <taxon>Exobasidiomycetes</taxon>
        <taxon>Entylomatales</taxon>
        <taxon>Entylomatales incertae sedis</taxon>
        <taxon>Tilletiopsis</taxon>
    </lineage>
</organism>
<keyword evidence="2" id="KW-1185">Reference proteome</keyword>
<evidence type="ECO:0000313" key="1">
    <source>
        <dbReference type="EMBL" id="PWN98322.1"/>
    </source>
</evidence>
<dbReference type="RefSeq" id="XP_025598601.1">
    <property type="nucleotide sequence ID" value="XM_025739719.1"/>
</dbReference>
<gene>
    <name evidence="1" type="ORF">FA09DRAFT_25668</name>
</gene>
<accession>A0A316ZBM0</accession>
<dbReference type="GeneID" id="37267265"/>